<dbReference type="EMBL" id="BNCQ01000074">
    <property type="protein sequence ID" value="GIM16123.1"/>
    <property type="molecule type" value="Genomic_DNA"/>
</dbReference>
<evidence type="ECO:0000313" key="9">
    <source>
        <dbReference type="Proteomes" id="UP000747110"/>
    </source>
</evidence>
<comment type="caution">
    <text evidence="7">The sequence shown here is derived from an EMBL/GenBank/DDBJ whole genome shotgun (WGS) entry which is preliminary data.</text>
</comment>
<dbReference type="SUPFAM" id="SSF54001">
    <property type="entry name" value="Cysteine proteinases"/>
    <property type="match status" value="1"/>
</dbReference>
<dbReference type="PANTHER" id="PTHR12143">
    <property type="entry name" value="PEPTIDE N-GLYCANASE PNGASE -RELATED"/>
    <property type="match status" value="1"/>
</dbReference>
<keyword evidence="9" id="KW-1185">Reference proteome</keyword>
<comment type="similarity">
    <text evidence="1">Belongs to the transglutaminase-like superfamily. PNGase family.</text>
</comment>
<dbReference type="Gene3D" id="2.60.120.260">
    <property type="entry name" value="Galactose-binding domain-like"/>
    <property type="match status" value="1"/>
</dbReference>
<organism evidence="7 8">
    <name type="scientific">Volvox reticuliferus</name>
    <dbReference type="NCBI Taxonomy" id="1737510"/>
    <lineage>
        <taxon>Eukaryota</taxon>
        <taxon>Viridiplantae</taxon>
        <taxon>Chlorophyta</taxon>
        <taxon>core chlorophytes</taxon>
        <taxon>Chlorophyceae</taxon>
        <taxon>CS clade</taxon>
        <taxon>Chlamydomonadales</taxon>
        <taxon>Volvocaceae</taxon>
        <taxon>Volvox</taxon>
    </lineage>
</organism>
<dbReference type="GO" id="GO:0006516">
    <property type="term" value="P:glycoprotein catabolic process"/>
    <property type="evidence" value="ECO:0007669"/>
    <property type="project" value="TreeGrafter"/>
</dbReference>
<dbReference type="InterPro" id="IPR002931">
    <property type="entry name" value="Transglutaminase-like"/>
</dbReference>
<evidence type="ECO:0000256" key="1">
    <source>
        <dbReference type="ARBA" id="ARBA00009390"/>
    </source>
</evidence>
<evidence type="ECO:0000313" key="6">
    <source>
        <dbReference type="EMBL" id="GIL91489.1"/>
    </source>
</evidence>
<reference evidence="7" key="1">
    <citation type="journal article" date="2021" name="Proc. Natl. Acad. Sci. U.S.A.">
        <title>Three genomes in the algal genus Volvox reveal the fate of a haploid sex-determining region after a transition to homothallism.</title>
        <authorList>
            <person name="Yamamoto K."/>
            <person name="Hamaji T."/>
            <person name="Kawai-Toyooka H."/>
            <person name="Matsuzaki R."/>
            <person name="Takahashi F."/>
            <person name="Nishimura Y."/>
            <person name="Kawachi M."/>
            <person name="Noguchi H."/>
            <person name="Minakuchi Y."/>
            <person name="Umen J.G."/>
            <person name="Toyoda A."/>
            <person name="Nozaki H."/>
        </authorList>
    </citation>
    <scope>NUCLEOTIDE SEQUENCE</scope>
    <source>
        <strain evidence="7">NIES-3785</strain>
        <strain evidence="6">NIES-3786</strain>
    </source>
</reference>
<keyword evidence="2" id="KW-0479">Metal-binding</keyword>
<evidence type="ECO:0000256" key="2">
    <source>
        <dbReference type="ARBA" id="ARBA00022723"/>
    </source>
</evidence>
<evidence type="ECO:0000313" key="8">
    <source>
        <dbReference type="Proteomes" id="UP000722791"/>
    </source>
</evidence>
<dbReference type="OrthoDB" id="409136at2759"/>
<dbReference type="InterPro" id="IPR038765">
    <property type="entry name" value="Papain-like_cys_pep_sf"/>
</dbReference>
<dbReference type="Proteomes" id="UP000722791">
    <property type="component" value="Unassembled WGS sequence"/>
</dbReference>
<dbReference type="Gene3D" id="2.20.25.10">
    <property type="match status" value="1"/>
</dbReference>
<feature type="compositionally biased region" description="Polar residues" evidence="4">
    <location>
        <begin position="331"/>
        <end position="342"/>
    </location>
</feature>
<evidence type="ECO:0000256" key="3">
    <source>
        <dbReference type="ARBA" id="ARBA00022833"/>
    </source>
</evidence>
<dbReference type="GO" id="GO:0000224">
    <property type="term" value="F:peptide-N4-(N-acetyl-beta-glucosaminyl)asparagine amidase activity"/>
    <property type="evidence" value="ECO:0007669"/>
    <property type="project" value="TreeGrafter"/>
</dbReference>
<evidence type="ECO:0000256" key="4">
    <source>
        <dbReference type="SAM" id="MobiDB-lite"/>
    </source>
</evidence>
<dbReference type="GO" id="GO:0046872">
    <property type="term" value="F:metal ion binding"/>
    <property type="evidence" value="ECO:0007669"/>
    <property type="project" value="UniProtKB-KW"/>
</dbReference>
<dbReference type="Gene3D" id="3.10.620.30">
    <property type="match status" value="1"/>
</dbReference>
<dbReference type="PANTHER" id="PTHR12143:SF19">
    <property type="entry name" value="PEPTIDE-N(4)-(N-ACETYL-BETA-GLUCOSAMINYL)ASPARAGINE AMIDASE"/>
    <property type="match status" value="1"/>
</dbReference>
<keyword evidence="3" id="KW-0862">Zinc</keyword>
<dbReference type="GO" id="GO:0005829">
    <property type="term" value="C:cytosol"/>
    <property type="evidence" value="ECO:0007669"/>
    <property type="project" value="TreeGrafter"/>
</dbReference>
<name>A0A8J4GVL3_9CHLO</name>
<dbReference type="GO" id="GO:0005634">
    <property type="term" value="C:nucleus"/>
    <property type="evidence" value="ECO:0007669"/>
    <property type="project" value="TreeGrafter"/>
</dbReference>
<protein>
    <recommendedName>
        <fullName evidence="5">Transglutaminase-like domain-containing protein</fullName>
    </recommendedName>
</protein>
<feature type="domain" description="Transglutaminase-like" evidence="5">
    <location>
        <begin position="176"/>
        <end position="231"/>
    </location>
</feature>
<dbReference type="Pfam" id="PF01841">
    <property type="entry name" value="Transglut_core"/>
    <property type="match status" value="1"/>
</dbReference>
<evidence type="ECO:0000313" key="7">
    <source>
        <dbReference type="EMBL" id="GIM16123.1"/>
    </source>
</evidence>
<feature type="region of interest" description="Disordered" evidence="4">
    <location>
        <begin position="323"/>
        <end position="390"/>
    </location>
</feature>
<dbReference type="SMART" id="SM00460">
    <property type="entry name" value="TGc"/>
    <property type="match status" value="1"/>
</dbReference>
<gene>
    <name evidence="6" type="ORF">Vretifemale_19085</name>
    <name evidence="7" type="ORF">Vretimale_18777</name>
</gene>
<sequence>MDPDESLARMLQEEEIRAVQAMQAQLQLQQSQLRGGAASTAGFDARLQSMLDTALRCEDKALQDSARAVMPLARMHAALDAEVALASRLGPDVAAPAKEDLLAKKLLQWFKTEFFTWVDTLPCSRCGSTATRSGGAAQPLADERAGMAERVELHYCSACGAATRFPRYNDPGKLLQQGCRRGRCGEWANAFLLCCRAAGLTARYVSDWSDHVWTEYYSHSMRRWVHLDACEGSYDQSLLYETGWGKAVSYVVAAGSWGVTDVTKRYTSRWREVLHRRTLVPERWLARRLDEMTTMLRAEWILPKRMLWLGRDAAERMELLRSMRPTGQGGSQQPLPGRQTGSLEWRQQRGEIGSSGSRPAEATSERPPTGPATAYRLAGDGPSDLPAEFSAAGRLSGGACRARGHNETAEVVERLFDGCTTTKWLDFGGAGVGGSSWVEYRMPTDQQAVIVSDYELVSANDCPERDPAEWRLEVVTEQDFTEGRLDAWTTLDQRAGVRFPDRHTVLGFRLSMPSPPCRRMRLSITATANPSAANSVQLACWNLYGPGPDSGSSNCAGSGLLQELRDRTIAAMTAGTSEDKGSAALSLLGRMLDNIRREPLAPKFRKVRCIKLTQLLQAPLLAEVLLRFLRFRPLIAPLPAAHGAGSGNGLPNGHDVFLVLAVDATGDDVRRVSDILSALKPET</sequence>
<dbReference type="EMBL" id="BNCP01000065">
    <property type="protein sequence ID" value="GIL91489.1"/>
    <property type="molecule type" value="Genomic_DNA"/>
</dbReference>
<dbReference type="Proteomes" id="UP000747110">
    <property type="component" value="Unassembled WGS sequence"/>
</dbReference>
<proteinExistence type="inferred from homology"/>
<dbReference type="FunFam" id="2.20.25.10:FF:000011">
    <property type="entry name" value="peptide-N(4)-(N-acetyl-beta- glucosaminyl)asparagine amidase"/>
    <property type="match status" value="1"/>
</dbReference>
<evidence type="ECO:0000259" key="5">
    <source>
        <dbReference type="SMART" id="SM00460"/>
    </source>
</evidence>
<dbReference type="AlphaFoldDB" id="A0A8J4GVL3"/>
<dbReference type="InterPro" id="IPR050883">
    <property type="entry name" value="PNGase"/>
</dbReference>
<accession>A0A8J4GVL3</accession>